<dbReference type="Pfam" id="PF17958">
    <property type="entry name" value="EF-hand_13"/>
    <property type="match status" value="1"/>
</dbReference>
<dbReference type="InterPro" id="IPR002048">
    <property type="entry name" value="EF_hand_dom"/>
</dbReference>
<keyword evidence="1" id="KW-0479">Metal-binding</keyword>
<dbReference type="PROSITE" id="PS00018">
    <property type="entry name" value="EF_HAND_1"/>
    <property type="match status" value="1"/>
</dbReference>
<organism evidence="6 7">
    <name type="scientific">Cloeon dipterum</name>
    <dbReference type="NCBI Taxonomy" id="197152"/>
    <lineage>
        <taxon>Eukaryota</taxon>
        <taxon>Metazoa</taxon>
        <taxon>Ecdysozoa</taxon>
        <taxon>Arthropoda</taxon>
        <taxon>Hexapoda</taxon>
        <taxon>Insecta</taxon>
        <taxon>Pterygota</taxon>
        <taxon>Palaeoptera</taxon>
        <taxon>Ephemeroptera</taxon>
        <taxon>Pisciforma</taxon>
        <taxon>Baetidae</taxon>
        <taxon>Cloeon</taxon>
    </lineage>
</organism>
<feature type="region of interest" description="Disordered" evidence="4">
    <location>
        <begin position="338"/>
        <end position="357"/>
    </location>
</feature>
<gene>
    <name evidence="6" type="ORF">CLODIP_2_CD07755</name>
</gene>
<feature type="compositionally biased region" description="Low complexity" evidence="4">
    <location>
        <begin position="74"/>
        <end position="84"/>
    </location>
</feature>
<dbReference type="GO" id="GO:0005509">
    <property type="term" value="F:calcium ion binding"/>
    <property type="evidence" value="ECO:0007669"/>
    <property type="project" value="InterPro"/>
</dbReference>
<dbReference type="InterPro" id="IPR018247">
    <property type="entry name" value="EF_Hand_1_Ca_BS"/>
</dbReference>
<dbReference type="Proteomes" id="UP000494165">
    <property type="component" value="Unassembled WGS sequence"/>
</dbReference>
<sequence length="1039" mass="116073">MTTDKVNSLLHYDEVLMGRPSLLPSSNSGPTSGGYKASVLPLEDNPELAELLLETTDYLINPIGDMTSMKRPTSAQSSSASSSSEKMAAGRHDDDDIAAIAKQISDHAEAIYQTWKSRGLGPAELRNICQPPSAAAQTFAPVLTPTSPKPFVAEPGKALKASSVGMLNPSQLEYLVSSFVEEDKARIAAGHHLKQPSVSLIQSQVKKFDQQQQQVAGGSAKVATPVAKKANTYQSQPENGLTTWPLKNPLRPSSHKTMESSPPPPAVVTHLGPPAHKIEPIQAIHYQEVSEATGSASKFATLPAKKKNSASFLEEVAREEERLINALKTGCVIENLEHKMQGQKQGSSGRASPKLSDDKMSALSRIDYAKIRFQNAQENPLTRQRMENNRELDPMLQLNNQHAARVLGPQQVDGPQAAVPLSRSRIKMGRKSRGDLDGAVPHPELTVQQKQHIRERGSAAAAAAASATGANALGTNPVRPFLTRGSVAERVLIFEKCPPSEVLNPLMEKRKAPPVITTWRSGNEVQNKTQTYTPRDRNDITSRGSPNATHALTIRSHHSPIPRFHFPRGRPPPQHEHEAARHAVIALFKTFPAERATRDNFADIAKACGFPMYWKMPLYLACGGDATGGVVSLQTYLELWSKICSGGNDEASRMVWLMTRGQRLWLAPEDLAPMVQDVVDTHPGLSFLKEATEFHSRYVHTVIARIFYCANRSWSGRLTLAEIRKSQLLQAVRQLDATSDINQVTQFFSYEHFYVIYCKFWELDRDHDLFIDRNDLARHNDHALSTRMIDRIFSGAVTRGRRTAKKGDERMSYTEFVWFLLSEEDKTHPTAVEYWFRCMDLDGDGFLSMYELEYFYEEQLQRMEAIGMETLPFEDCLCQMLDMLRPEVPGKISLRDLKKCKLSPLFFDTFFNLEKFLDHEQRDPFATQPRESAPDGTEMSDWDRFAAEEYELLVAEESGPDAPDDLMMYSDDMSEDDDDDEDLLSPNLDRLDELAEQQLKLNRSLPKDEDAWADLSNLSALDGDEDSGDYAGDSDDYSF</sequence>
<feature type="compositionally biased region" description="Polar residues" evidence="4">
    <location>
        <begin position="231"/>
        <end position="242"/>
    </location>
</feature>
<keyword evidence="7" id="KW-1185">Reference proteome</keyword>
<name>A0A8S1CY90_9INSE</name>
<dbReference type="EMBL" id="CADEPI010000080">
    <property type="protein sequence ID" value="CAB3373049.1"/>
    <property type="molecule type" value="Genomic_DNA"/>
</dbReference>
<keyword evidence="2" id="KW-0106">Calcium</keyword>
<feature type="compositionally biased region" description="Acidic residues" evidence="4">
    <location>
        <begin position="1022"/>
        <end position="1039"/>
    </location>
</feature>
<evidence type="ECO:0000256" key="3">
    <source>
        <dbReference type="ARBA" id="ARBA00093310"/>
    </source>
</evidence>
<comment type="caution">
    <text evidence="6">The sequence shown here is derived from an EMBL/GenBank/DDBJ whole genome shotgun (WGS) entry which is preliminary data.</text>
</comment>
<accession>A0A8S1CY90</accession>
<feature type="compositionally biased region" description="Acidic residues" evidence="4">
    <location>
        <begin position="972"/>
        <end position="983"/>
    </location>
</feature>
<protein>
    <recommendedName>
        <fullName evidence="5">EF-hand domain-containing protein</fullName>
    </recommendedName>
</protein>
<dbReference type="FunFam" id="1.10.238.220:FF:000001">
    <property type="entry name" value="Serine/threonine-protein phosphatase 2A regulatory subunit B'' subunit alpha"/>
    <property type="match status" value="1"/>
</dbReference>
<dbReference type="FunFam" id="1.10.238.230:FF:000001">
    <property type="entry name" value="Serine/threonine-protein phosphatase 2A regulatory subunit B'' subunit beta"/>
    <property type="match status" value="1"/>
</dbReference>
<evidence type="ECO:0000256" key="4">
    <source>
        <dbReference type="SAM" id="MobiDB-lite"/>
    </source>
</evidence>
<feature type="region of interest" description="Disordered" evidence="4">
    <location>
        <begin position="65"/>
        <end position="91"/>
    </location>
</feature>
<dbReference type="InterPro" id="IPR048855">
    <property type="entry name" value="P2R3A_B_D_EF-hand"/>
</dbReference>
<dbReference type="FunFam" id="1.10.238.10:FF:000628">
    <property type="entry name" value="Serine/threonine-protein phosphatase 2A regulatory subunit B'' subunit beta"/>
    <property type="match status" value="1"/>
</dbReference>
<dbReference type="AlphaFoldDB" id="A0A8S1CY90"/>
<dbReference type="Pfam" id="PF21161">
    <property type="entry name" value="P2R3B_EF-hand"/>
    <property type="match status" value="1"/>
</dbReference>
<proteinExistence type="predicted"/>
<comment type="function">
    <text evidence="3">The B regulatory subunit might modulate substrate selectivity and catalytic activity, and might also direct the localization of the catalytic enzyme to a particular subcellular compartment.</text>
</comment>
<dbReference type="PROSITE" id="PS50222">
    <property type="entry name" value="EF_HAND_2"/>
    <property type="match status" value="1"/>
</dbReference>
<dbReference type="GO" id="GO:0000159">
    <property type="term" value="C:protein phosphatase type 2A complex"/>
    <property type="evidence" value="ECO:0007669"/>
    <property type="project" value="TreeGrafter"/>
</dbReference>
<feature type="region of interest" description="Disordered" evidence="4">
    <location>
        <begin position="231"/>
        <end position="266"/>
    </location>
</feature>
<dbReference type="Gene3D" id="1.10.238.220">
    <property type="match status" value="1"/>
</dbReference>
<dbReference type="Pfam" id="PF13499">
    <property type="entry name" value="EF-hand_7"/>
    <property type="match status" value="1"/>
</dbReference>
<dbReference type="PANTHER" id="PTHR14095">
    <property type="entry name" value="PHOSPHATASE 2A REGULATORY SUBUNIT-RELATED"/>
    <property type="match status" value="1"/>
</dbReference>
<evidence type="ECO:0000313" key="6">
    <source>
        <dbReference type="EMBL" id="CAB3373049.1"/>
    </source>
</evidence>
<evidence type="ECO:0000256" key="1">
    <source>
        <dbReference type="ARBA" id="ARBA00022723"/>
    </source>
</evidence>
<dbReference type="InterPro" id="IPR011992">
    <property type="entry name" value="EF-hand-dom_pair"/>
</dbReference>
<feature type="region of interest" description="Disordered" evidence="4">
    <location>
        <begin position="1016"/>
        <end position="1039"/>
    </location>
</feature>
<evidence type="ECO:0000313" key="7">
    <source>
        <dbReference type="Proteomes" id="UP000494165"/>
    </source>
</evidence>
<reference evidence="6 7" key="1">
    <citation type="submission" date="2020-04" db="EMBL/GenBank/DDBJ databases">
        <authorList>
            <person name="Alioto T."/>
            <person name="Alioto T."/>
            <person name="Gomez Garrido J."/>
        </authorList>
    </citation>
    <scope>NUCLEOTIDE SEQUENCE [LARGE SCALE GENOMIC DNA]</scope>
</reference>
<dbReference type="Gene3D" id="1.10.238.10">
    <property type="entry name" value="EF-hand"/>
    <property type="match status" value="1"/>
</dbReference>
<dbReference type="Gene3D" id="1.10.238.230">
    <property type="match status" value="1"/>
</dbReference>
<evidence type="ECO:0000256" key="2">
    <source>
        <dbReference type="ARBA" id="ARBA00022837"/>
    </source>
</evidence>
<feature type="region of interest" description="Disordered" evidence="4">
    <location>
        <begin position="957"/>
        <end position="985"/>
    </location>
</feature>
<dbReference type="InterPro" id="IPR041534">
    <property type="entry name" value="EF-hand_13"/>
</dbReference>
<feature type="domain" description="EF-hand" evidence="5">
    <location>
        <begin position="827"/>
        <end position="862"/>
    </location>
</feature>
<dbReference type="GO" id="GO:0019888">
    <property type="term" value="F:protein phosphatase regulator activity"/>
    <property type="evidence" value="ECO:0007669"/>
    <property type="project" value="TreeGrafter"/>
</dbReference>
<evidence type="ECO:0000259" key="5">
    <source>
        <dbReference type="PROSITE" id="PS50222"/>
    </source>
</evidence>
<dbReference type="OrthoDB" id="5586at2759"/>
<dbReference type="SUPFAM" id="SSF47473">
    <property type="entry name" value="EF-hand"/>
    <property type="match status" value="2"/>
</dbReference>
<dbReference type="PANTHER" id="PTHR14095:SF0">
    <property type="entry name" value="MIP22305P"/>
    <property type="match status" value="1"/>
</dbReference>